<dbReference type="Proteomes" id="UP000298663">
    <property type="component" value="Unassembled WGS sequence"/>
</dbReference>
<gene>
    <name evidence="3" type="ORF">L596_022556</name>
</gene>
<protein>
    <submittedName>
        <fullName evidence="3">Uncharacterized protein</fullName>
    </submittedName>
</protein>
<evidence type="ECO:0000313" key="3">
    <source>
        <dbReference type="EMBL" id="TKR70540.1"/>
    </source>
</evidence>
<evidence type="ECO:0000256" key="1">
    <source>
        <dbReference type="SAM" id="Phobius"/>
    </source>
</evidence>
<dbReference type="EMBL" id="AZBU02000007">
    <property type="protein sequence ID" value="TKR70540.1"/>
    <property type="molecule type" value="Genomic_DNA"/>
</dbReference>
<reference evidence="3 4" key="2">
    <citation type="journal article" date="2019" name="G3 (Bethesda)">
        <title>Hybrid Assembly of the Genome of the Entomopathogenic Nematode Steinernema carpocapsae Identifies the X-Chromosome.</title>
        <authorList>
            <person name="Serra L."/>
            <person name="Macchietto M."/>
            <person name="Macias-Munoz A."/>
            <person name="McGill C.J."/>
            <person name="Rodriguez I.M."/>
            <person name="Rodriguez B."/>
            <person name="Murad R."/>
            <person name="Mortazavi A."/>
        </authorList>
    </citation>
    <scope>NUCLEOTIDE SEQUENCE [LARGE SCALE GENOMIC DNA]</scope>
    <source>
        <strain evidence="3 4">ALL</strain>
    </source>
</reference>
<keyword evidence="4" id="KW-1185">Reference proteome</keyword>
<keyword evidence="2" id="KW-0732">Signal</keyword>
<comment type="caution">
    <text evidence="3">The sequence shown here is derived from an EMBL/GenBank/DDBJ whole genome shotgun (WGS) entry which is preliminary data.</text>
</comment>
<organism evidence="3 4">
    <name type="scientific">Steinernema carpocapsae</name>
    <name type="common">Entomopathogenic nematode</name>
    <dbReference type="NCBI Taxonomy" id="34508"/>
    <lineage>
        <taxon>Eukaryota</taxon>
        <taxon>Metazoa</taxon>
        <taxon>Ecdysozoa</taxon>
        <taxon>Nematoda</taxon>
        <taxon>Chromadorea</taxon>
        <taxon>Rhabditida</taxon>
        <taxon>Tylenchina</taxon>
        <taxon>Panagrolaimomorpha</taxon>
        <taxon>Strongyloidoidea</taxon>
        <taxon>Steinernematidae</taxon>
        <taxon>Steinernema</taxon>
    </lineage>
</organism>
<keyword evidence="1" id="KW-1133">Transmembrane helix</keyword>
<keyword evidence="1" id="KW-0472">Membrane</keyword>
<feature type="signal peptide" evidence="2">
    <location>
        <begin position="1"/>
        <end position="18"/>
    </location>
</feature>
<evidence type="ECO:0000256" key="2">
    <source>
        <dbReference type="SAM" id="SignalP"/>
    </source>
</evidence>
<reference evidence="3 4" key="1">
    <citation type="journal article" date="2015" name="Genome Biol.">
        <title>Comparative genomics of Steinernema reveals deeply conserved gene regulatory networks.</title>
        <authorList>
            <person name="Dillman A.R."/>
            <person name="Macchietto M."/>
            <person name="Porter C.F."/>
            <person name="Rogers A."/>
            <person name="Williams B."/>
            <person name="Antoshechkin I."/>
            <person name="Lee M.M."/>
            <person name="Goodwin Z."/>
            <person name="Lu X."/>
            <person name="Lewis E.E."/>
            <person name="Goodrich-Blair H."/>
            <person name="Stock S.P."/>
            <person name="Adams B.J."/>
            <person name="Sternberg P.W."/>
            <person name="Mortazavi A."/>
        </authorList>
    </citation>
    <scope>NUCLEOTIDE SEQUENCE [LARGE SCALE GENOMIC DNA]</scope>
    <source>
        <strain evidence="3 4">ALL</strain>
    </source>
</reference>
<dbReference type="AlphaFoldDB" id="A0A4U5MM30"/>
<keyword evidence="1" id="KW-0812">Transmembrane</keyword>
<feature type="transmembrane region" description="Helical" evidence="1">
    <location>
        <begin position="249"/>
        <end position="270"/>
    </location>
</feature>
<name>A0A4U5MM30_STECR</name>
<proteinExistence type="predicted"/>
<feature type="chain" id="PRO_5020916703" evidence="2">
    <location>
        <begin position="19"/>
        <end position="277"/>
    </location>
</feature>
<sequence>MHLSVVLLIFTLALFCSSANVFEPFHSQDVEDANIASKQIQFKLQEPKNVTKNALEWKEATVLELVGLFYNFSEACLEDQTMVCLCMSNVINERRLKRRVQHSNLCPADTFHLCLFKRSDSEHLLIKSNSLHDTHSEKSVHINVHFRKDIRINTSRKASSSMMFQFEFDAEDDPGEEATTTTFQKTTTSIVSRSQLISFNVRLVTNNPSCRTSFLLGDQNVAREVLKSIYARKLETLTKQNGIQVQDGYLFFAVILMALLNMVFTGSCWFKLQKEHT</sequence>
<evidence type="ECO:0000313" key="4">
    <source>
        <dbReference type="Proteomes" id="UP000298663"/>
    </source>
</evidence>
<accession>A0A4U5MM30</accession>